<name>A0AAV5TD06_9BILA</name>
<evidence type="ECO:0000313" key="2">
    <source>
        <dbReference type="Proteomes" id="UP001432027"/>
    </source>
</evidence>
<dbReference type="AlphaFoldDB" id="A0AAV5TD06"/>
<protein>
    <submittedName>
        <fullName evidence="1">Uncharacterized protein</fullName>
    </submittedName>
</protein>
<proteinExistence type="predicted"/>
<gene>
    <name evidence="1" type="ORF">PENTCL1PPCAC_15359</name>
</gene>
<dbReference type="Proteomes" id="UP001432027">
    <property type="component" value="Unassembled WGS sequence"/>
</dbReference>
<reference evidence="1" key="1">
    <citation type="submission" date="2023-10" db="EMBL/GenBank/DDBJ databases">
        <title>Genome assembly of Pristionchus species.</title>
        <authorList>
            <person name="Yoshida K."/>
            <person name="Sommer R.J."/>
        </authorList>
    </citation>
    <scope>NUCLEOTIDE SEQUENCE</scope>
    <source>
        <strain evidence="1">RS0144</strain>
    </source>
</reference>
<accession>A0AAV5TD06</accession>
<dbReference type="EMBL" id="BTSX01000004">
    <property type="protein sequence ID" value="GMS93184.1"/>
    <property type="molecule type" value="Genomic_DNA"/>
</dbReference>
<organism evidence="1 2">
    <name type="scientific">Pristionchus entomophagus</name>
    <dbReference type="NCBI Taxonomy" id="358040"/>
    <lineage>
        <taxon>Eukaryota</taxon>
        <taxon>Metazoa</taxon>
        <taxon>Ecdysozoa</taxon>
        <taxon>Nematoda</taxon>
        <taxon>Chromadorea</taxon>
        <taxon>Rhabditida</taxon>
        <taxon>Rhabditina</taxon>
        <taxon>Diplogasteromorpha</taxon>
        <taxon>Diplogasteroidea</taxon>
        <taxon>Neodiplogasteridae</taxon>
        <taxon>Pristionchus</taxon>
    </lineage>
</organism>
<evidence type="ECO:0000313" key="1">
    <source>
        <dbReference type="EMBL" id="GMS93184.1"/>
    </source>
</evidence>
<comment type="caution">
    <text evidence="1">The sequence shown here is derived from an EMBL/GenBank/DDBJ whole genome shotgun (WGS) entry which is preliminary data.</text>
</comment>
<feature type="non-terminal residue" evidence="1">
    <location>
        <position position="78"/>
    </location>
</feature>
<sequence length="78" mass="9025">LRRLDKLYIQIGGTLNEYLPYESGARLTRHLPLLDKKIWVSFEVNPYYYEKYKTLHGALNNTTFGVYRQGVGVVGGEM</sequence>
<feature type="non-terminal residue" evidence="1">
    <location>
        <position position="1"/>
    </location>
</feature>
<keyword evidence="2" id="KW-1185">Reference proteome</keyword>